<name>A0A1W6N5W5_9PROT</name>
<dbReference type="EMBL" id="CP008743">
    <property type="protein sequence ID" value="ARN85126.1"/>
    <property type="molecule type" value="Genomic_DNA"/>
</dbReference>
<dbReference type="GO" id="GO:0005886">
    <property type="term" value="C:plasma membrane"/>
    <property type="evidence" value="ECO:0007669"/>
    <property type="project" value="TreeGrafter"/>
</dbReference>
<evidence type="ECO:0000256" key="3">
    <source>
        <dbReference type="ARBA" id="ARBA00022989"/>
    </source>
</evidence>
<evidence type="ECO:0000256" key="5">
    <source>
        <dbReference type="SAM" id="Phobius"/>
    </source>
</evidence>
<dbReference type="InterPro" id="IPR002810">
    <property type="entry name" value="NfeD-like_C"/>
</dbReference>
<gene>
    <name evidence="7" type="ORF">GQ61_07340</name>
</gene>
<sequence length="153" mass="17261">MIELPEITFWWWWIFALILLLLEIMVPGAFFIWMGVSAGIMGFLAWIFPGMSTQVEILLFSVLSVASVLIWRAYLKKSPPKNDQPTLNLRGSQYIGRHLTLSEPIINGIGKVKIDDTTWKVNGPDCPAGTIVKVVSLSNTILRVEIYKPSKEL</sequence>
<keyword evidence="8" id="KW-1185">Reference proteome</keyword>
<proteinExistence type="predicted"/>
<keyword evidence="3 5" id="KW-1133">Transmembrane helix</keyword>
<dbReference type="RefSeq" id="WP_085784663.1">
    <property type="nucleotide sequence ID" value="NZ_CP008743.1"/>
</dbReference>
<protein>
    <submittedName>
        <fullName evidence="7">Membrane protein</fullName>
    </submittedName>
</protein>
<evidence type="ECO:0000313" key="7">
    <source>
        <dbReference type="EMBL" id="ARN85126.1"/>
    </source>
</evidence>
<accession>A0A1W6N5W5</accession>
<feature type="transmembrane region" description="Helical" evidence="5">
    <location>
        <begin position="55"/>
        <end position="74"/>
    </location>
</feature>
<dbReference type="AlphaFoldDB" id="A0A1W6N5W5"/>
<evidence type="ECO:0000313" key="8">
    <source>
        <dbReference type="Proteomes" id="UP000237351"/>
    </source>
</evidence>
<keyword evidence="2 5" id="KW-0812">Transmembrane</keyword>
<dbReference type="Gene3D" id="2.40.50.140">
    <property type="entry name" value="Nucleic acid-binding proteins"/>
    <property type="match status" value="1"/>
</dbReference>
<evidence type="ECO:0000256" key="1">
    <source>
        <dbReference type="ARBA" id="ARBA00004141"/>
    </source>
</evidence>
<dbReference type="PANTHER" id="PTHR33507:SF3">
    <property type="entry name" value="INNER MEMBRANE PROTEIN YBBJ"/>
    <property type="match status" value="1"/>
</dbReference>
<evidence type="ECO:0000256" key="2">
    <source>
        <dbReference type="ARBA" id="ARBA00022692"/>
    </source>
</evidence>
<keyword evidence="4 5" id="KW-0472">Membrane</keyword>
<dbReference type="OrthoDB" id="9810336at2"/>
<dbReference type="PANTHER" id="PTHR33507">
    <property type="entry name" value="INNER MEMBRANE PROTEIN YBBJ"/>
    <property type="match status" value="1"/>
</dbReference>
<feature type="transmembrane region" description="Helical" evidence="5">
    <location>
        <begin position="30"/>
        <end position="48"/>
    </location>
</feature>
<dbReference type="KEGG" id="naf:GQ61_07340"/>
<evidence type="ECO:0000259" key="6">
    <source>
        <dbReference type="Pfam" id="PF01957"/>
    </source>
</evidence>
<evidence type="ECO:0000256" key="4">
    <source>
        <dbReference type="ARBA" id="ARBA00023136"/>
    </source>
</evidence>
<comment type="subcellular location">
    <subcellularLocation>
        <location evidence="1">Membrane</location>
        <topology evidence="1">Multi-pass membrane protein</topology>
    </subcellularLocation>
</comment>
<reference evidence="7 8" key="1">
    <citation type="submission" date="2014-06" db="EMBL/GenBank/DDBJ databases">
        <title>The genome of the endonuclear symbiont Nucleicultrix amoebiphila.</title>
        <authorList>
            <person name="Schulz F."/>
            <person name="Horn M."/>
        </authorList>
    </citation>
    <scope>NUCLEOTIDE SEQUENCE [LARGE SCALE GENOMIC DNA]</scope>
    <source>
        <strain evidence="7 8">FS5</strain>
    </source>
</reference>
<dbReference type="Proteomes" id="UP000237351">
    <property type="component" value="Chromosome"/>
</dbReference>
<organism evidence="7 8">
    <name type="scientific">Candidatus Nucleicultrix amoebiphila FS5</name>
    <dbReference type="NCBI Taxonomy" id="1414854"/>
    <lineage>
        <taxon>Bacteria</taxon>
        <taxon>Pseudomonadati</taxon>
        <taxon>Pseudomonadota</taxon>
        <taxon>Alphaproteobacteria</taxon>
        <taxon>Holosporales</taxon>
        <taxon>Candidatus Nucleicultricaceae</taxon>
        <taxon>Candidatus Nucleicultrix</taxon>
    </lineage>
</organism>
<dbReference type="Pfam" id="PF01957">
    <property type="entry name" value="NfeD"/>
    <property type="match status" value="1"/>
</dbReference>
<dbReference type="InterPro" id="IPR052165">
    <property type="entry name" value="Membrane_assoc_protease"/>
</dbReference>
<dbReference type="InterPro" id="IPR012340">
    <property type="entry name" value="NA-bd_OB-fold"/>
</dbReference>
<feature type="domain" description="NfeD-like C-terminal" evidence="6">
    <location>
        <begin position="93"/>
        <end position="145"/>
    </location>
</feature>
<feature type="transmembrane region" description="Helical" evidence="5">
    <location>
        <begin position="7"/>
        <end position="24"/>
    </location>
</feature>